<gene>
    <name evidence="1" type="ORF">B5F14_08365</name>
</gene>
<organism evidence="1 2">
    <name type="scientific">Faecalitalea cylindroides</name>
    <dbReference type="NCBI Taxonomy" id="39483"/>
    <lineage>
        <taxon>Bacteria</taxon>
        <taxon>Bacillati</taxon>
        <taxon>Bacillota</taxon>
        <taxon>Erysipelotrichia</taxon>
        <taxon>Erysipelotrichales</taxon>
        <taxon>Erysipelotrichaceae</taxon>
        <taxon>Faecalitalea</taxon>
    </lineage>
</organism>
<reference evidence="2" key="1">
    <citation type="submission" date="2017-04" db="EMBL/GenBank/DDBJ databases">
        <title>Function of individual gut microbiota members based on whole genome sequencing of pure cultures obtained from chicken caecum.</title>
        <authorList>
            <person name="Medvecky M."/>
            <person name="Cejkova D."/>
            <person name="Polansky O."/>
            <person name="Karasova D."/>
            <person name="Kubasova T."/>
            <person name="Cizek A."/>
            <person name="Rychlik I."/>
        </authorList>
    </citation>
    <scope>NUCLEOTIDE SEQUENCE [LARGE SCALE GENOMIC DNA]</scope>
    <source>
        <strain evidence="2">An178</strain>
    </source>
</reference>
<comment type="caution">
    <text evidence="1">The sequence shown here is derived from an EMBL/GenBank/DDBJ whole genome shotgun (WGS) entry which is preliminary data.</text>
</comment>
<evidence type="ECO:0000313" key="1">
    <source>
        <dbReference type="EMBL" id="OUP58060.1"/>
    </source>
</evidence>
<dbReference type="EMBL" id="NFKM01000018">
    <property type="protein sequence ID" value="OUP58060.1"/>
    <property type="molecule type" value="Genomic_DNA"/>
</dbReference>
<proteinExistence type="predicted"/>
<accession>A0A1Y4LQE1</accession>
<name>A0A1Y4LQE1_9FIRM</name>
<dbReference type="RefSeq" id="WP_087158980.1">
    <property type="nucleotide sequence ID" value="NZ_NFKM01000018.1"/>
</dbReference>
<protein>
    <submittedName>
        <fullName evidence="1">Uncharacterized protein</fullName>
    </submittedName>
</protein>
<evidence type="ECO:0000313" key="2">
    <source>
        <dbReference type="Proteomes" id="UP000195447"/>
    </source>
</evidence>
<sequence length="89" mass="10387">MAVEIGQICKKSRILYSFELGKEDCLVISWYENLGIVTVDDKQISPDIKTTLILLGKHKIELNLNYVELEYCLIKGKKCLRFYRKIFIS</sequence>
<dbReference type="Proteomes" id="UP000195447">
    <property type="component" value="Unassembled WGS sequence"/>
</dbReference>
<dbReference type="AlphaFoldDB" id="A0A1Y4LQE1"/>
<keyword evidence="2" id="KW-1185">Reference proteome</keyword>